<evidence type="ECO:0000256" key="2">
    <source>
        <dbReference type="ARBA" id="ARBA00022723"/>
    </source>
</evidence>
<evidence type="ECO:0000259" key="9">
    <source>
        <dbReference type="PROSITE" id="PS50157"/>
    </source>
</evidence>
<dbReference type="OrthoDB" id="6077919at2759"/>
<evidence type="ECO:0000256" key="6">
    <source>
        <dbReference type="ARBA" id="ARBA00023242"/>
    </source>
</evidence>
<feature type="compositionally biased region" description="Polar residues" evidence="8">
    <location>
        <begin position="1"/>
        <end position="11"/>
    </location>
</feature>
<dbReference type="SMART" id="SM00355">
    <property type="entry name" value="ZnF_C2H2"/>
    <property type="match status" value="2"/>
</dbReference>
<proteinExistence type="predicted"/>
<dbReference type="EMBL" id="DS268113">
    <property type="protein sequence ID" value="KMM71261.1"/>
    <property type="molecule type" value="Genomic_DNA"/>
</dbReference>
<feature type="compositionally biased region" description="Low complexity" evidence="8">
    <location>
        <begin position="124"/>
        <end position="146"/>
    </location>
</feature>
<name>A0A0J6FDT3_COCPO</name>
<dbReference type="Pfam" id="PF00096">
    <property type="entry name" value="zf-C2H2"/>
    <property type="match status" value="2"/>
</dbReference>
<comment type="subcellular location">
    <subcellularLocation>
        <location evidence="1">Nucleus</location>
    </subcellularLocation>
</comment>
<dbReference type="SUPFAM" id="SSF57667">
    <property type="entry name" value="beta-beta-alpha zinc fingers"/>
    <property type="match status" value="1"/>
</dbReference>
<organism evidence="10 11">
    <name type="scientific">Coccidioides posadasii RMSCC 3488</name>
    <dbReference type="NCBI Taxonomy" id="454284"/>
    <lineage>
        <taxon>Eukaryota</taxon>
        <taxon>Fungi</taxon>
        <taxon>Dikarya</taxon>
        <taxon>Ascomycota</taxon>
        <taxon>Pezizomycotina</taxon>
        <taxon>Eurotiomycetes</taxon>
        <taxon>Eurotiomycetidae</taxon>
        <taxon>Onygenales</taxon>
        <taxon>Onygenaceae</taxon>
        <taxon>Coccidioides</taxon>
    </lineage>
</organism>
<feature type="domain" description="C2H2-type" evidence="9">
    <location>
        <begin position="299"/>
        <end position="329"/>
    </location>
</feature>
<evidence type="ECO:0000313" key="10">
    <source>
        <dbReference type="EMBL" id="KMM71261.1"/>
    </source>
</evidence>
<dbReference type="Proteomes" id="UP000054567">
    <property type="component" value="Unassembled WGS sequence"/>
</dbReference>
<evidence type="ECO:0000256" key="5">
    <source>
        <dbReference type="ARBA" id="ARBA00022833"/>
    </source>
</evidence>
<reference evidence="11" key="3">
    <citation type="journal article" date="2010" name="Genome Res.">
        <title>Population genomic sequencing of Coccidioides fungi reveals recent hybridization and transposon control.</title>
        <authorList>
            <person name="Neafsey D.E."/>
            <person name="Barker B.M."/>
            <person name="Sharpton T.J."/>
            <person name="Stajich J.E."/>
            <person name="Park D.J."/>
            <person name="Whiston E."/>
            <person name="Hung C.-Y."/>
            <person name="McMahan C."/>
            <person name="White J."/>
            <person name="Sykes S."/>
            <person name="Heiman D."/>
            <person name="Young S."/>
            <person name="Zeng Q."/>
            <person name="Abouelleil A."/>
            <person name="Aftuck L."/>
            <person name="Bessette D."/>
            <person name="Brown A."/>
            <person name="FitzGerald M."/>
            <person name="Lui A."/>
            <person name="Macdonald J.P."/>
            <person name="Priest M."/>
            <person name="Orbach M.J."/>
            <person name="Galgiani J.N."/>
            <person name="Kirkland T.N."/>
            <person name="Cole G.T."/>
            <person name="Birren B.W."/>
            <person name="Henn M.R."/>
            <person name="Taylor J.W."/>
            <person name="Rounsley S.D."/>
        </authorList>
    </citation>
    <scope>NUCLEOTIDE SEQUENCE [LARGE SCALE GENOMIC DNA]</scope>
    <source>
        <strain evidence="11">RMSCC 3488</strain>
    </source>
</reference>
<dbReference type="GO" id="GO:0005634">
    <property type="term" value="C:nucleus"/>
    <property type="evidence" value="ECO:0007669"/>
    <property type="project" value="UniProtKB-SubCell"/>
</dbReference>
<dbReference type="VEuPathDB" id="FungiDB:CPAG_07568"/>
<keyword evidence="6" id="KW-0539">Nucleus</keyword>
<dbReference type="PROSITE" id="PS00028">
    <property type="entry name" value="ZINC_FINGER_C2H2_1"/>
    <property type="match status" value="2"/>
</dbReference>
<gene>
    <name evidence="10" type="ORF">CPAG_07568</name>
</gene>
<feature type="domain" description="C2H2-type" evidence="9">
    <location>
        <begin position="271"/>
        <end position="298"/>
    </location>
</feature>
<keyword evidence="3" id="KW-0677">Repeat</keyword>
<dbReference type="InterPro" id="IPR050331">
    <property type="entry name" value="Zinc_finger"/>
</dbReference>
<feature type="region of interest" description="Disordered" evidence="8">
    <location>
        <begin position="317"/>
        <end position="336"/>
    </location>
</feature>
<dbReference type="GO" id="GO:0008270">
    <property type="term" value="F:zinc ion binding"/>
    <property type="evidence" value="ECO:0007669"/>
    <property type="project" value="UniProtKB-KW"/>
</dbReference>
<evidence type="ECO:0000256" key="7">
    <source>
        <dbReference type="PROSITE-ProRule" id="PRU00042"/>
    </source>
</evidence>
<evidence type="ECO:0000256" key="4">
    <source>
        <dbReference type="ARBA" id="ARBA00022771"/>
    </source>
</evidence>
<dbReference type="AlphaFoldDB" id="A0A0J6FDT3"/>
<dbReference type="GO" id="GO:0010468">
    <property type="term" value="P:regulation of gene expression"/>
    <property type="evidence" value="ECO:0007669"/>
    <property type="project" value="TreeGrafter"/>
</dbReference>
<dbReference type="PROSITE" id="PS50157">
    <property type="entry name" value="ZINC_FINGER_C2H2_2"/>
    <property type="match status" value="2"/>
</dbReference>
<evidence type="ECO:0000256" key="3">
    <source>
        <dbReference type="ARBA" id="ARBA00022737"/>
    </source>
</evidence>
<dbReference type="Gene3D" id="3.30.160.60">
    <property type="entry name" value="Classic Zinc Finger"/>
    <property type="match status" value="2"/>
</dbReference>
<evidence type="ECO:0000256" key="1">
    <source>
        <dbReference type="ARBA" id="ARBA00004123"/>
    </source>
</evidence>
<keyword evidence="5" id="KW-0862">Zinc</keyword>
<feature type="compositionally biased region" description="Polar residues" evidence="8">
    <location>
        <begin position="168"/>
        <end position="187"/>
    </location>
</feature>
<feature type="region of interest" description="Disordered" evidence="8">
    <location>
        <begin position="81"/>
        <end position="206"/>
    </location>
</feature>
<keyword evidence="4 7" id="KW-0863">Zinc-finger</keyword>
<dbReference type="PANTHER" id="PTHR16515">
    <property type="entry name" value="PR DOMAIN ZINC FINGER PROTEIN"/>
    <property type="match status" value="1"/>
</dbReference>
<reference evidence="10 11" key="1">
    <citation type="submission" date="2007-06" db="EMBL/GenBank/DDBJ databases">
        <title>The Genome Sequence of Coccidioides posadasii RMSCC_3488.</title>
        <authorList>
            <consortium name="Coccidioides Genome Resources Consortium"/>
            <consortium name="The Broad Institute Genome Sequencing Platform"/>
            <person name="Henn M.R."/>
            <person name="Sykes S."/>
            <person name="Young S."/>
            <person name="Jaffe D."/>
            <person name="Berlin A."/>
            <person name="Alvarez P."/>
            <person name="Butler J."/>
            <person name="Gnerre S."/>
            <person name="Grabherr M."/>
            <person name="Mauceli E."/>
            <person name="Brockman W."/>
            <person name="Kodira C."/>
            <person name="Alvarado L."/>
            <person name="Zeng Q."/>
            <person name="Crawford M."/>
            <person name="Antoine C."/>
            <person name="Devon K."/>
            <person name="Galgiani J."/>
            <person name="Orsborn K."/>
            <person name="Lewis M.L."/>
            <person name="Nusbaum C."/>
            <person name="Galagan J."/>
            <person name="Birren B."/>
        </authorList>
    </citation>
    <scope>NUCLEOTIDE SEQUENCE [LARGE SCALE GENOMIC DNA]</scope>
    <source>
        <strain evidence="10 11">RMSCC 3488</strain>
    </source>
</reference>
<accession>A0A0J6FDT3</accession>
<reference evidence="11" key="2">
    <citation type="journal article" date="2009" name="Genome Res.">
        <title>Comparative genomic analyses of the human fungal pathogens Coccidioides and their relatives.</title>
        <authorList>
            <person name="Sharpton T.J."/>
            <person name="Stajich J.E."/>
            <person name="Rounsley S.D."/>
            <person name="Gardner M.J."/>
            <person name="Wortman J.R."/>
            <person name="Jordar V.S."/>
            <person name="Maiti R."/>
            <person name="Kodira C.D."/>
            <person name="Neafsey D.E."/>
            <person name="Zeng Q."/>
            <person name="Hung C.-Y."/>
            <person name="McMahan C."/>
            <person name="Muszewska A."/>
            <person name="Grynberg M."/>
            <person name="Mandel M.A."/>
            <person name="Kellner E.M."/>
            <person name="Barker B.M."/>
            <person name="Galgiani J.N."/>
            <person name="Orbach M.J."/>
            <person name="Kirkland T.N."/>
            <person name="Cole G.T."/>
            <person name="Henn M.R."/>
            <person name="Birren B.W."/>
            <person name="Taylor J.W."/>
        </authorList>
    </citation>
    <scope>NUCLEOTIDE SEQUENCE [LARGE SCALE GENOMIC DNA]</scope>
    <source>
        <strain evidence="11">RMSCC 3488</strain>
    </source>
</reference>
<dbReference type="PANTHER" id="PTHR16515:SF49">
    <property type="entry name" value="GASTRULA ZINC FINGER PROTEIN XLCGF49.1-LIKE-RELATED"/>
    <property type="match status" value="1"/>
</dbReference>
<evidence type="ECO:0000256" key="8">
    <source>
        <dbReference type="SAM" id="MobiDB-lite"/>
    </source>
</evidence>
<dbReference type="InterPro" id="IPR036236">
    <property type="entry name" value="Znf_C2H2_sf"/>
</dbReference>
<sequence length="336" mass="36621">MNVSSLISCDQPQPLRAPASSYSEHRRSPSVPKPLQTESSSCASPYSRFERLPLSPPEEDGKTQFSLPSISSLLRGVDGVSDAHVAKRQRTNPPPSIDLGMERRTTGQTLKQRPALPLTPPLRPESGMNSTSQSPSTSSPPRSAISLPSLVRSYPSPVSEVPEGRRMSQISRHSRGASTSQTSQLSGPETRYPSPPNVNSPTFAAPVEPAPKPTEYYPASRPVTFPPVAFAVLPSQPTHPQVLPLGSPAWQHHHYFPPSNTATYPLNHDRYICRICHKAFSRPSSLRIHSHSHTGEKPFRCPHAGCGKAFSVRSNMKRHERGCHPGRSAPPSALVN</sequence>
<evidence type="ECO:0000313" key="11">
    <source>
        <dbReference type="Proteomes" id="UP000054567"/>
    </source>
</evidence>
<protein>
    <recommendedName>
        <fullName evidence="9">C2H2-type domain-containing protein</fullName>
    </recommendedName>
</protein>
<dbReference type="FunFam" id="3.30.160.60:FF:001102">
    <property type="entry name" value="Transcription factor IIIA"/>
    <property type="match status" value="1"/>
</dbReference>
<dbReference type="InterPro" id="IPR013087">
    <property type="entry name" value="Znf_C2H2_type"/>
</dbReference>
<keyword evidence="2" id="KW-0479">Metal-binding</keyword>
<feature type="region of interest" description="Disordered" evidence="8">
    <location>
        <begin position="1"/>
        <end position="67"/>
    </location>
</feature>